<dbReference type="InterPro" id="IPR025438">
    <property type="entry name" value="DUF4180"/>
</dbReference>
<protein>
    <recommendedName>
        <fullName evidence="1">DUF4180 domain-containing protein</fullName>
    </recommendedName>
</protein>
<accession>A0A402APN9</accession>
<reference evidence="3" key="1">
    <citation type="submission" date="2018-12" db="EMBL/GenBank/DDBJ databases">
        <title>Tengunoibacter tsumagoiensis gen. nov., sp. nov., Dictyobacter kobayashii sp. nov., D. alpinus sp. nov., and D. joshuensis sp. nov. and description of Dictyobacteraceae fam. nov. within the order Ktedonobacterales isolated from Tengu-no-mugimeshi.</title>
        <authorList>
            <person name="Wang C.M."/>
            <person name="Zheng Y."/>
            <person name="Sakai Y."/>
            <person name="Toyoda A."/>
            <person name="Minakuchi Y."/>
            <person name="Abe K."/>
            <person name="Yokota A."/>
            <person name="Yabe S."/>
        </authorList>
    </citation>
    <scope>NUCLEOTIDE SEQUENCE [LARGE SCALE GENOMIC DNA]</scope>
    <source>
        <strain evidence="3">Uno11</strain>
    </source>
</reference>
<evidence type="ECO:0000313" key="2">
    <source>
        <dbReference type="EMBL" id="GCE21024.1"/>
    </source>
</evidence>
<evidence type="ECO:0000313" key="3">
    <source>
        <dbReference type="Proteomes" id="UP000287188"/>
    </source>
</evidence>
<evidence type="ECO:0000259" key="1">
    <source>
        <dbReference type="Pfam" id="PF13788"/>
    </source>
</evidence>
<dbReference type="EMBL" id="BIFS01000001">
    <property type="protein sequence ID" value="GCE21024.1"/>
    <property type="molecule type" value="Genomic_DNA"/>
</dbReference>
<sequence>MADTPTTIHDMPVLVCAPDGKKLMSEQDALDLIGEAFYHGTRIVVVPVERLANDFFQLKTRLAGQIIQKFVNYQQRLVVLGDISQYLDQSSSFKAFVYEANRGNDLWFLANLQELEGRLKRIQ</sequence>
<keyword evidence="3" id="KW-1185">Reference proteome</keyword>
<proteinExistence type="predicted"/>
<dbReference type="Pfam" id="PF13788">
    <property type="entry name" value="DUF4180"/>
    <property type="match status" value="1"/>
</dbReference>
<dbReference type="Proteomes" id="UP000287188">
    <property type="component" value="Unassembled WGS sequence"/>
</dbReference>
<dbReference type="AlphaFoldDB" id="A0A402APN9"/>
<dbReference type="OrthoDB" id="8595425at2"/>
<feature type="domain" description="DUF4180" evidence="1">
    <location>
        <begin position="10"/>
        <end position="119"/>
    </location>
</feature>
<comment type="caution">
    <text evidence="2">The sequence shown here is derived from an EMBL/GenBank/DDBJ whole genome shotgun (WGS) entry which is preliminary data.</text>
</comment>
<dbReference type="RefSeq" id="WP_126552597.1">
    <property type="nucleotide sequence ID" value="NZ_BIFS01000001.1"/>
</dbReference>
<gene>
    <name evidence="2" type="ORF">KDK_48240</name>
</gene>
<name>A0A402APN9_9CHLR</name>
<organism evidence="2 3">
    <name type="scientific">Dictyobacter kobayashii</name>
    <dbReference type="NCBI Taxonomy" id="2014872"/>
    <lineage>
        <taxon>Bacteria</taxon>
        <taxon>Bacillati</taxon>
        <taxon>Chloroflexota</taxon>
        <taxon>Ktedonobacteria</taxon>
        <taxon>Ktedonobacterales</taxon>
        <taxon>Dictyobacteraceae</taxon>
        <taxon>Dictyobacter</taxon>
    </lineage>
</organism>